<dbReference type="RefSeq" id="WP_163235069.1">
    <property type="nucleotide sequence ID" value="NZ_CP048617.1"/>
</dbReference>
<evidence type="ECO:0000313" key="1">
    <source>
        <dbReference type="EMBL" id="QIB27201.1"/>
    </source>
</evidence>
<name>A0A6P1YDB3_9FIRM</name>
<evidence type="ECO:0000313" key="2">
    <source>
        <dbReference type="Proteomes" id="UP000464452"/>
    </source>
</evidence>
<sequence>MKRILSIALTLVLMLGLSIRIYAEKAKNIDELLAPYQEVVDKLNAELGSTIYIPAYCSIFKSLFKE</sequence>
<dbReference type="Proteomes" id="UP000464452">
    <property type="component" value="Chromosome"/>
</dbReference>
<dbReference type="EMBL" id="CP048617">
    <property type="protein sequence ID" value="QIB27201.1"/>
    <property type="molecule type" value="Genomic_DNA"/>
</dbReference>
<proteinExistence type="predicted"/>
<protein>
    <submittedName>
        <fullName evidence="1">Uncharacterized protein</fullName>
    </submittedName>
</protein>
<reference evidence="1 2" key="1">
    <citation type="submission" date="2020-02" db="EMBL/GenBank/DDBJ databases">
        <title>Thermophilic hydrogen producing bacteria, Caloranaerobacter azorensis.</title>
        <authorList>
            <person name="Baek K."/>
        </authorList>
    </citation>
    <scope>NUCLEOTIDE SEQUENCE [LARGE SCALE GENOMIC DNA]</scope>
    <source>
        <strain evidence="1 2">T3-1</strain>
    </source>
</reference>
<accession>A0A6P1YDB3</accession>
<organism evidence="1 2">
    <name type="scientific">Caloranaerobacter azorensis</name>
    <dbReference type="NCBI Taxonomy" id="116090"/>
    <lineage>
        <taxon>Bacteria</taxon>
        <taxon>Bacillati</taxon>
        <taxon>Bacillota</taxon>
        <taxon>Tissierellia</taxon>
        <taxon>Tissierellales</taxon>
        <taxon>Thermohalobacteraceae</taxon>
        <taxon>Caloranaerobacter</taxon>
    </lineage>
</organism>
<dbReference type="AlphaFoldDB" id="A0A6P1YDB3"/>
<gene>
    <name evidence="1" type="ORF">G3A45_07820</name>
</gene>
<dbReference type="KEGG" id="cazo:G3A45_07820"/>